<reference evidence="9 10" key="1">
    <citation type="submission" date="2020-08" db="EMBL/GenBank/DDBJ databases">
        <title>Genome public.</title>
        <authorList>
            <person name="Liu C."/>
            <person name="Sun Q."/>
        </authorList>
    </citation>
    <scope>NUCLEOTIDE SEQUENCE [LARGE SCALE GENOMIC DNA]</scope>
    <source>
        <strain evidence="9 10">M27</strain>
    </source>
</reference>
<keyword evidence="10" id="KW-1185">Reference proteome</keyword>
<dbReference type="Proteomes" id="UP000600600">
    <property type="component" value="Unassembled WGS sequence"/>
</dbReference>
<comment type="caution">
    <text evidence="9">The sequence shown here is derived from an EMBL/GenBank/DDBJ whole genome shotgun (WGS) entry which is preliminary data.</text>
</comment>
<accession>A0ABR7C751</accession>
<gene>
    <name evidence="9" type="ORF">H8S67_02895</name>
</gene>
<feature type="transmembrane region" description="Helical" evidence="7">
    <location>
        <begin position="235"/>
        <end position="254"/>
    </location>
</feature>
<dbReference type="InterPro" id="IPR050256">
    <property type="entry name" value="Glycosyltransferase_2"/>
</dbReference>
<dbReference type="SUPFAM" id="SSF53448">
    <property type="entry name" value="Nucleotide-diphospho-sugar transferases"/>
    <property type="match status" value="1"/>
</dbReference>
<sequence>MEVKKKISIVTPCYNEEDNVRELYNQVKHQFDVLTNYTYEHIFIDNASTDRTIAILRELAREDKNVKLILNIKNFGHIRSPYYGLLQATGDAAILMVADLQDPPSLIPVFIKKWEEGNKIVLGVKNKSKENPVMFGLRKVYYRLMAKSSSTGHISNFTGFGLYDNSFLDTLRSIDDPYPYFRGMVAELGTDYCIVNYTQPLRYKGRTKNNFYTLYDMAMLGFVNHSKLPLRMASFVGFIVALLSLLAGIVYLIYKLVYWDSFSLGMAPLIIGLFFFSSIQLLFVGIIGEYIGAIYTQVRKRPLVIERERVNF</sequence>
<evidence type="ECO:0000259" key="8">
    <source>
        <dbReference type="Pfam" id="PF00535"/>
    </source>
</evidence>
<dbReference type="Pfam" id="PF00535">
    <property type="entry name" value="Glycos_transf_2"/>
    <property type="match status" value="1"/>
</dbReference>
<organism evidence="9 10">
    <name type="scientific">Bacteroides difficilis</name>
    <dbReference type="NCBI Taxonomy" id="2763021"/>
    <lineage>
        <taxon>Bacteria</taxon>
        <taxon>Pseudomonadati</taxon>
        <taxon>Bacteroidota</taxon>
        <taxon>Bacteroidia</taxon>
        <taxon>Bacteroidales</taxon>
        <taxon>Bacteroidaceae</taxon>
        <taxon>Bacteroides</taxon>
    </lineage>
</organism>
<comment type="subcellular location">
    <subcellularLocation>
        <location evidence="1">Membrane</location>
        <topology evidence="1">Multi-pass membrane protein</topology>
    </subcellularLocation>
</comment>
<evidence type="ECO:0000256" key="4">
    <source>
        <dbReference type="ARBA" id="ARBA00022692"/>
    </source>
</evidence>
<evidence type="ECO:0000313" key="10">
    <source>
        <dbReference type="Proteomes" id="UP000600600"/>
    </source>
</evidence>
<dbReference type="PANTHER" id="PTHR48090:SF1">
    <property type="entry name" value="PROPHAGE BACTOPRENOL GLUCOSYL TRANSFERASE HOMOLOG"/>
    <property type="match status" value="1"/>
</dbReference>
<evidence type="ECO:0000256" key="6">
    <source>
        <dbReference type="ARBA" id="ARBA00023136"/>
    </source>
</evidence>
<keyword evidence="3" id="KW-0808">Transferase</keyword>
<dbReference type="CDD" id="cd04187">
    <property type="entry name" value="DPM1_like_bac"/>
    <property type="match status" value="1"/>
</dbReference>
<keyword evidence="6 7" id="KW-0472">Membrane</keyword>
<keyword evidence="2" id="KW-0328">Glycosyltransferase</keyword>
<dbReference type="PANTHER" id="PTHR48090">
    <property type="entry name" value="UNDECAPRENYL-PHOSPHATE 4-DEOXY-4-FORMAMIDO-L-ARABINOSE TRANSFERASE-RELATED"/>
    <property type="match status" value="1"/>
</dbReference>
<proteinExistence type="predicted"/>
<keyword evidence="4 7" id="KW-0812">Transmembrane</keyword>
<evidence type="ECO:0000256" key="2">
    <source>
        <dbReference type="ARBA" id="ARBA00022676"/>
    </source>
</evidence>
<evidence type="ECO:0000256" key="7">
    <source>
        <dbReference type="SAM" id="Phobius"/>
    </source>
</evidence>
<dbReference type="Gene3D" id="3.90.550.10">
    <property type="entry name" value="Spore Coat Polysaccharide Biosynthesis Protein SpsA, Chain A"/>
    <property type="match status" value="1"/>
</dbReference>
<evidence type="ECO:0000256" key="5">
    <source>
        <dbReference type="ARBA" id="ARBA00022989"/>
    </source>
</evidence>
<name>A0ABR7C751_9BACE</name>
<protein>
    <submittedName>
        <fullName evidence="9">Glycosyltransferase family 2 protein</fullName>
    </submittedName>
</protein>
<feature type="domain" description="Glycosyltransferase 2-like" evidence="8">
    <location>
        <begin position="8"/>
        <end position="147"/>
    </location>
</feature>
<dbReference type="InterPro" id="IPR029044">
    <property type="entry name" value="Nucleotide-diphossugar_trans"/>
</dbReference>
<feature type="transmembrane region" description="Helical" evidence="7">
    <location>
        <begin position="266"/>
        <end position="291"/>
    </location>
</feature>
<evidence type="ECO:0000256" key="1">
    <source>
        <dbReference type="ARBA" id="ARBA00004141"/>
    </source>
</evidence>
<evidence type="ECO:0000256" key="3">
    <source>
        <dbReference type="ARBA" id="ARBA00022679"/>
    </source>
</evidence>
<keyword evidence="5 7" id="KW-1133">Transmembrane helix</keyword>
<dbReference type="InterPro" id="IPR001173">
    <property type="entry name" value="Glyco_trans_2-like"/>
</dbReference>
<evidence type="ECO:0000313" key="9">
    <source>
        <dbReference type="EMBL" id="MBC5603625.1"/>
    </source>
</evidence>
<dbReference type="EMBL" id="JACOOE010000001">
    <property type="protein sequence ID" value="MBC5603625.1"/>
    <property type="molecule type" value="Genomic_DNA"/>
</dbReference>